<keyword evidence="1" id="KW-0175">Coiled coil</keyword>
<feature type="domain" description="Prolow-density lipoprotein receptor-related protein 1-like beta-propeller" evidence="2">
    <location>
        <begin position="591"/>
        <end position="676"/>
    </location>
</feature>
<feature type="coiled-coil region" evidence="1">
    <location>
        <begin position="9"/>
        <end position="141"/>
    </location>
</feature>
<dbReference type="Proteomes" id="UP000244910">
    <property type="component" value="Chromosome"/>
</dbReference>
<evidence type="ECO:0000313" key="4">
    <source>
        <dbReference type="Proteomes" id="UP000244910"/>
    </source>
</evidence>
<gene>
    <name evidence="3" type="ORF">B9W14_11110</name>
</gene>
<dbReference type="AlphaFoldDB" id="A0A2U8DQJ3"/>
<feature type="coiled-coil region" evidence="1">
    <location>
        <begin position="188"/>
        <end position="215"/>
    </location>
</feature>
<accession>A0A2U8DQJ3</accession>
<dbReference type="KEGG" id="cdrk:B9W14_11110"/>
<evidence type="ECO:0000256" key="1">
    <source>
        <dbReference type="SAM" id="Coils"/>
    </source>
</evidence>
<dbReference type="Pfam" id="PF16472">
    <property type="entry name" value="DUF5050"/>
    <property type="match status" value="1"/>
</dbReference>
<organism evidence="3 4">
    <name type="scientific">Clostridium drakei</name>
    <dbReference type="NCBI Taxonomy" id="332101"/>
    <lineage>
        <taxon>Bacteria</taxon>
        <taxon>Bacillati</taxon>
        <taxon>Bacillota</taxon>
        <taxon>Clostridia</taxon>
        <taxon>Eubacteriales</taxon>
        <taxon>Clostridiaceae</taxon>
        <taxon>Clostridium</taxon>
    </lineage>
</organism>
<dbReference type="EMBL" id="CP020953">
    <property type="protein sequence ID" value="AWI05023.1"/>
    <property type="molecule type" value="Genomic_DNA"/>
</dbReference>
<dbReference type="RefSeq" id="WP_032076400.1">
    <property type="nucleotide sequence ID" value="NZ_CP020953.1"/>
</dbReference>
<protein>
    <submittedName>
        <fullName evidence="3">DUF5050 domain-containing protein</fullName>
    </submittedName>
</protein>
<sequence length="679" mass="80381">MSLFEDNKIKELKEQFELISKEKASLLDENGNLYFQLYNLENEKRQIFDATSKLEKVRQVLLDKVEKLEIQLHEIKSENKQHSQSIYKLEKEKQVLLDKVEKLNIELHEIESTNKQLSEALSKLEEEKVKKDIKYANLEYENPYNTKTREVFLESTESEEKQKSFLRLQYILALYINKKEKINFFKMMQNLEMEKKMLLDKNQEFEIQLHNIKSENIEFSKIITQLEKEKKVQVEAHNSKSENENIRVAKINEEVLRRAELAEKFETADRFHKFLESFGKAPKLVDLISKLEKNNEDVEEMVSTFHENESGLIEEQSSYLFEYINEKQEIQPKIQVIEEVSKRIDSELEQAVLNELEKSKTEKEKHQQKEREKRFGDVLYTDEDIMNYGNIPGNIANGGNCCDYRDRVYIGFKKGTMTEYNKNTGENVKEYTGYNKEKLTVMKGKLFYGHGFDKYYSNAGGKGLWHSQMIYKENLYFVNKEDGDRIYYSSLEGENPKELCNNALPVDLEYGSTIEYAFSSEWMYYNSIEGFARINLKSSKFELIHNKLDKFNKLRDIICTPKGLYARICGSRNLYYTSHVNPKNFECIIEDIGYFNLYKNKIVFSSEKQNGLFIANPDGSNIKRIAQYYAWDIYIVNDWVYFQDNKAFMDRKLYDYYRVRIDGTGLTWLKEGEPLYVVD</sequence>
<keyword evidence="4" id="KW-1185">Reference proteome</keyword>
<reference evidence="4" key="1">
    <citation type="submission" date="2017-04" db="EMBL/GenBank/DDBJ databases">
        <authorList>
            <person name="Song Y."/>
            <person name="Cho B.-K."/>
        </authorList>
    </citation>
    <scope>NUCLEOTIDE SEQUENCE [LARGE SCALE GENOMIC DNA]</scope>
    <source>
        <strain evidence="4">SL1</strain>
    </source>
</reference>
<evidence type="ECO:0000313" key="3">
    <source>
        <dbReference type="EMBL" id="AWI05023.1"/>
    </source>
</evidence>
<dbReference type="SUPFAM" id="SSF69304">
    <property type="entry name" value="Tricorn protease N-terminal domain"/>
    <property type="match status" value="1"/>
</dbReference>
<dbReference type="InterPro" id="IPR032485">
    <property type="entry name" value="LRP1-like_beta_prop"/>
</dbReference>
<proteinExistence type="predicted"/>
<evidence type="ECO:0000259" key="2">
    <source>
        <dbReference type="Pfam" id="PF16472"/>
    </source>
</evidence>
<name>A0A2U8DQJ3_9CLOT</name>